<feature type="compositionally biased region" description="Basic and acidic residues" evidence="6">
    <location>
        <begin position="121"/>
        <end position="136"/>
    </location>
</feature>
<comment type="similarity">
    <text evidence="5">Belongs to the TAF10 family.</text>
</comment>
<evidence type="ECO:0000256" key="5">
    <source>
        <dbReference type="ARBA" id="ARBA00025730"/>
    </source>
</evidence>
<accession>A0A317WGT8</accession>
<feature type="compositionally biased region" description="Low complexity" evidence="6">
    <location>
        <begin position="96"/>
        <end position="108"/>
    </location>
</feature>
<dbReference type="EMBL" id="MSFL01000009">
    <property type="protein sequence ID" value="PWY84891.1"/>
    <property type="molecule type" value="Genomic_DNA"/>
</dbReference>
<proteinExistence type="inferred from homology"/>
<keyword evidence="8" id="KW-1185">Reference proteome</keyword>
<feature type="compositionally biased region" description="Basic residues" evidence="6">
    <location>
        <begin position="152"/>
        <end position="166"/>
    </location>
</feature>
<evidence type="ECO:0008006" key="9">
    <source>
        <dbReference type="Google" id="ProtNLM"/>
    </source>
</evidence>
<feature type="compositionally biased region" description="Polar residues" evidence="6">
    <location>
        <begin position="49"/>
        <end position="59"/>
    </location>
</feature>
<evidence type="ECO:0000313" key="8">
    <source>
        <dbReference type="Proteomes" id="UP000247233"/>
    </source>
</evidence>
<dbReference type="Proteomes" id="UP000247233">
    <property type="component" value="Unassembled WGS sequence"/>
</dbReference>
<dbReference type="OrthoDB" id="154356at2759"/>
<dbReference type="STRING" id="1448321.A0A317WGT8"/>
<comment type="caution">
    <text evidence="7">The sequence shown here is derived from an EMBL/GenBank/DDBJ whole genome shotgun (WGS) entry which is preliminary data.</text>
</comment>
<protein>
    <recommendedName>
        <fullName evidence="9">Transcription initiation factor TFIID subunit 10</fullName>
    </recommendedName>
</protein>
<evidence type="ECO:0000313" key="7">
    <source>
        <dbReference type="EMBL" id="PWY84891.1"/>
    </source>
</evidence>
<feature type="compositionally biased region" description="Pro residues" evidence="6">
    <location>
        <begin position="19"/>
        <end position="35"/>
    </location>
</feature>
<dbReference type="RefSeq" id="XP_025400233.1">
    <property type="nucleotide sequence ID" value="XM_025546548.1"/>
</dbReference>
<comment type="subcellular location">
    <subcellularLocation>
        <location evidence="1">Nucleus</location>
    </subcellularLocation>
</comment>
<sequence length="300" mass="30419">MADSSSQPAAGPLSSQHPQPQPQPPSQPQPQPQSHPDPASSAQDPSSATPGLTPTSSATIIPKQEPDTADPGLDASIEQDIDLNNANMANVNPAADDAAAAANADPAPTSVDALAASSTPSKKETGLREFLGKMDEYAPIPNSTLSPTLPYPRRRNSPLPHPRRPTTPRQRPQPNPPHLARLLALATQKFIADVAADSYQYARIRASNSTSASNPMGSLNAASGLGVPAGAAGVGSAGAAAMAGGDAKGKAGTHLGIQRAGFGGGGSGGSGQGRTVLTMEDLGMAVGEYGVSVKRGEFYR</sequence>
<evidence type="ECO:0000256" key="2">
    <source>
        <dbReference type="ARBA" id="ARBA00023015"/>
    </source>
</evidence>
<dbReference type="Pfam" id="PF03540">
    <property type="entry name" value="TAF10"/>
    <property type="match status" value="1"/>
</dbReference>
<reference evidence="7 8" key="1">
    <citation type="submission" date="2016-12" db="EMBL/GenBank/DDBJ databases">
        <title>The genomes of Aspergillus section Nigri reveals drivers in fungal speciation.</title>
        <authorList>
            <consortium name="DOE Joint Genome Institute"/>
            <person name="Vesth T.C."/>
            <person name="Nybo J."/>
            <person name="Theobald S."/>
            <person name="Brandl J."/>
            <person name="Frisvad J.C."/>
            <person name="Nielsen K.F."/>
            <person name="Lyhne E.K."/>
            <person name="Kogle M.E."/>
            <person name="Kuo A."/>
            <person name="Riley R."/>
            <person name="Clum A."/>
            <person name="Nolan M."/>
            <person name="Lipzen A."/>
            <person name="Salamov A."/>
            <person name="Henrissat B."/>
            <person name="Wiebenga A."/>
            <person name="De Vries R.P."/>
            <person name="Grigoriev I.V."/>
            <person name="Mortensen U.H."/>
            <person name="Andersen M.R."/>
            <person name="Baker S.E."/>
        </authorList>
    </citation>
    <scope>NUCLEOTIDE SEQUENCE [LARGE SCALE GENOMIC DNA]</scope>
    <source>
        <strain evidence="7 8">CBS 117.55</strain>
    </source>
</reference>
<dbReference type="GO" id="GO:0005669">
    <property type="term" value="C:transcription factor TFIID complex"/>
    <property type="evidence" value="ECO:0007669"/>
    <property type="project" value="TreeGrafter"/>
</dbReference>
<dbReference type="GO" id="GO:0006367">
    <property type="term" value="P:transcription initiation at RNA polymerase II promoter"/>
    <property type="evidence" value="ECO:0007669"/>
    <property type="project" value="TreeGrafter"/>
</dbReference>
<feature type="region of interest" description="Disordered" evidence="6">
    <location>
        <begin position="1"/>
        <end position="77"/>
    </location>
</feature>
<evidence type="ECO:0000256" key="1">
    <source>
        <dbReference type="ARBA" id="ARBA00004123"/>
    </source>
</evidence>
<dbReference type="GO" id="GO:1990841">
    <property type="term" value="F:promoter-specific chromatin binding"/>
    <property type="evidence" value="ECO:0007669"/>
    <property type="project" value="TreeGrafter"/>
</dbReference>
<dbReference type="PANTHER" id="PTHR21242:SF0">
    <property type="entry name" value="TRANSCRIPTION INITIATION FACTOR TFIID SUBUNIT 10"/>
    <property type="match status" value="1"/>
</dbReference>
<dbReference type="InterPro" id="IPR003923">
    <property type="entry name" value="TAF10"/>
</dbReference>
<keyword evidence="3" id="KW-0804">Transcription</keyword>
<dbReference type="GO" id="GO:0000124">
    <property type="term" value="C:SAGA complex"/>
    <property type="evidence" value="ECO:0007669"/>
    <property type="project" value="TreeGrafter"/>
</dbReference>
<dbReference type="GeneID" id="37068785"/>
<evidence type="ECO:0000256" key="4">
    <source>
        <dbReference type="ARBA" id="ARBA00023242"/>
    </source>
</evidence>
<organism evidence="7 8">
    <name type="scientific">Aspergillus heteromorphus CBS 117.55</name>
    <dbReference type="NCBI Taxonomy" id="1448321"/>
    <lineage>
        <taxon>Eukaryota</taxon>
        <taxon>Fungi</taxon>
        <taxon>Dikarya</taxon>
        <taxon>Ascomycota</taxon>
        <taxon>Pezizomycotina</taxon>
        <taxon>Eurotiomycetes</taxon>
        <taxon>Eurotiomycetidae</taxon>
        <taxon>Eurotiales</taxon>
        <taxon>Aspergillaceae</taxon>
        <taxon>Aspergillus</taxon>
        <taxon>Aspergillus subgen. Circumdati</taxon>
    </lineage>
</organism>
<dbReference type="GO" id="GO:0016251">
    <property type="term" value="F:RNA polymerase II general transcription initiation factor activity"/>
    <property type="evidence" value="ECO:0007669"/>
    <property type="project" value="TreeGrafter"/>
</dbReference>
<keyword evidence="2" id="KW-0805">Transcription regulation</keyword>
<keyword evidence="4" id="KW-0539">Nucleus</keyword>
<feature type="region of interest" description="Disordered" evidence="6">
    <location>
        <begin position="96"/>
        <end position="177"/>
    </location>
</feature>
<gene>
    <name evidence="7" type="ORF">BO70DRAFT_395570</name>
</gene>
<dbReference type="AlphaFoldDB" id="A0A317WGT8"/>
<feature type="compositionally biased region" description="Low complexity" evidence="6">
    <location>
        <begin position="36"/>
        <end position="48"/>
    </location>
</feature>
<evidence type="ECO:0000256" key="6">
    <source>
        <dbReference type="SAM" id="MobiDB-lite"/>
    </source>
</evidence>
<dbReference type="VEuPathDB" id="FungiDB:BO70DRAFT_395570"/>
<name>A0A317WGT8_9EURO</name>
<dbReference type="PANTHER" id="PTHR21242">
    <property type="entry name" value="TRANSCRIPTION INITIATION FACTOR TFIID SUBUNIT 10"/>
    <property type="match status" value="1"/>
</dbReference>
<evidence type="ECO:0000256" key="3">
    <source>
        <dbReference type="ARBA" id="ARBA00023163"/>
    </source>
</evidence>